<dbReference type="AlphaFoldDB" id="A0A401SFP9"/>
<dbReference type="EMBL" id="BEZZ01000238">
    <property type="protein sequence ID" value="GCC29183.1"/>
    <property type="molecule type" value="Genomic_DNA"/>
</dbReference>
<comment type="caution">
    <text evidence="1">The sequence shown here is derived from an EMBL/GenBank/DDBJ whole genome shotgun (WGS) entry which is preliminary data.</text>
</comment>
<name>A0A401SFP9_CHIPU</name>
<dbReference type="Proteomes" id="UP000287033">
    <property type="component" value="Unassembled WGS sequence"/>
</dbReference>
<evidence type="ECO:0000313" key="1">
    <source>
        <dbReference type="EMBL" id="GCC29183.1"/>
    </source>
</evidence>
<proteinExistence type="predicted"/>
<keyword evidence="2" id="KW-1185">Reference proteome</keyword>
<sequence>MRWFIPHPAGLFPEKRGRGDTEALLSVCRYFHGESDEGESVVPAFPQSWPFPIGRRDGPYNVSVAVSLDNSLRPGVQSRSPSANTRATLSAPASLTIREVQLTVRNSSGMRTTDAMY</sequence>
<gene>
    <name evidence="1" type="ORF">chiPu_0007620</name>
</gene>
<protein>
    <submittedName>
        <fullName evidence="1">Uncharacterized protein</fullName>
    </submittedName>
</protein>
<reference evidence="1 2" key="1">
    <citation type="journal article" date="2018" name="Nat. Ecol. Evol.">
        <title>Shark genomes provide insights into elasmobranch evolution and the origin of vertebrates.</title>
        <authorList>
            <person name="Hara Y"/>
            <person name="Yamaguchi K"/>
            <person name="Onimaru K"/>
            <person name="Kadota M"/>
            <person name="Koyanagi M"/>
            <person name="Keeley SD"/>
            <person name="Tatsumi K"/>
            <person name="Tanaka K"/>
            <person name="Motone F"/>
            <person name="Kageyama Y"/>
            <person name="Nozu R"/>
            <person name="Adachi N"/>
            <person name="Nishimura O"/>
            <person name="Nakagawa R"/>
            <person name="Tanegashima C"/>
            <person name="Kiyatake I"/>
            <person name="Matsumoto R"/>
            <person name="Murakumo K"/>
            <person name="Nishida K"/>
            <person name="Terakita A"/>
            <person name="Kuratani S"/>
            <person name="Sato K"/>
            <person name="Hyodo S Kuraku.S."/>
        </authorList>
    </citation>
    <scope>NUCLEOTIDE SEQUENCE [LARGE SCALE GENOMIC DNA]</scope>
</reference>
<accession>A0A401SFP9</accession>
<organism evidence="1 2">
    <name type="scientific">Chiloscyllium punctatum</name>
    <name type="common">Brownbanded bambooshark</name>
    <name type="synonym">Hemiscyllium punctatum</name>
    <dbReference type="NCBI Taxonomy" id="137246"/>
    <lineage>
        <taxon>Eukaryota</taxon>
        <taxon>Metazoa</taxon>
        <taxon>Chordata</taxon>
        <taxon>Craniata</taxon>
        <taxon>Vertebrata</taxon>
        <taxon>Chondrichthyes</taxon>
        <taxon>Elasmobranchii</taxon>
        <taxon>Galeomorphii</taxon>
        <taxon>Galeoidea</taxon>
        <taxon>Orectolobiformes</taxon>
        <taxon>Hemiscylliidae</taxon>
        <taxon>Chiloscyllium</taxon>
    </lineage>
</organism>
<evidence type="ECO:0000313" key="2">
    <source>
        <dbReference type="Proteomes" id="UP000287033"/>
    </source>
</evidence>